<feature type="region of interest" description="Disordered" evidence="1">
    <location>
        <begin position="1"/>
        <end position="45"/>
    </location>
</feature>
<sequence length="168" mass="18394">MELEKGGIPMAGRKPKPTAMKKLEGNPGKRKLNTKEPVPAKGMPACPDWLMPEAKKEWERLAKLMNQMGVLTEVDMAAFAAYCQSYARWKEAQEHITSGGSTFETDKGYQQQTPWVGIANTNQKLMLQAASEFGLTPSSRSRIVAGNGKAKETEDEMEALLGDSGVFG</sequence>
<organism evidence="2 3">
    <name type="scientific">[Ruminococcus] lactaris ATCC 29176</name>
    <dbReference type="NCBI Taxonomy" id="471875"/>
    <lineage>
        <taxon>Bacteria</taxon>
        <taxon>Bacillati</taxon>
        <taxon>Bacillota</taxon>
        <taxon>Clostridia</taxon>
        <taxon>Lachnospirales</taxon>
        <taxon>Lachnospiraceae</taxon>
        <taxon>Mediterraneibacter</taxon>
    </lineage>
</organism>
<evidence type="ECO:0000256" key="1">
    <source>
        <dbReference type="SAM" id="MobiDB-lite"/>
    </source>
</evidence>
<dbReference type="EMBL" id="ABOU02000048">
    <property type="protein sequence ID" value="EDY32069.1"/>
    <property type="molecule type" value="Genomic_DNA"/>
</dbReference>
<dbReference type="InterPro" id="IPR006448">
    <property type="entry name" value="Phage_term_ssu_P27"/>
</dbReference>
<dbReference type="NCBIfam" id="TIGR01558">
    <property type="entry name" value="sm_term_P27"/>
    <property type="match status" value="1"/>
</dbReference>
<dbReference type="AlphaFoldDB" id="B5CRY1"/>
<proteinExistence type="predicted"/>
<reference evidence="2 3" key="2">
    <citation type="submission" date="2008-08" db="EMBL/GenBank/DDBJ databases">
        <authorList>
            <person name="Fulton L."/>
            <person name="Clifton S."/>
            <person name="Fulton B."/>
            <person name="Xu J."/>
            <person name="Minx P."/>
            <person name="Pepin K.H."/>
            <person name="Johnson M."/>
            <person name="Bhonagiri V."/>
            <person name="Nash W.E."/>
            <person name="Mardis E.R."/>
            <person name="Wilson R.K."/>
        </authorList>
    </citation>
    <scope>NUCLEOTIDE SEQUENCE [LARGE SCALE GENOMIC DNA]</scope>
    <source>
        <strain evidence="2 3">ATCC 29176</strain>
    </source>
</reference>
<dbReference type="eggNOG" id="COG3747">
    <property type="taxonomic scope" value="Bacteria"/>
</dbReference>
<comment type="caution">
    <text evidence="2">The sequence shown here is derived from an EMBL/GenBank/DDBJ whole genome shotgun (WGS) entry which is preliminary data.</text>
</comment>
<name>B5CRY1_9FIRM</name>
<dbReference type="Proteomes" id="UP000003254">
    <property type="component" value="Unassembled WGS sequence"/>
</dbReference>
<protein>
    <submittedName>
        <fullName evidence="2">Phage terminase, small subunit, P27 family</fullName>
    </submittedName>
</protein>
<accession>B5CRY1</accession>
<dbReference type="HOGENOM" id="CLU_107958_2_0_9"/>
<gene>
    <name evidence="2" type="ORF">RUMLAC_02232</name>
</gene>
<reference evidence="2 3" key="1">
    <citation type="submission" date="2008-08" db="EMBL/GenBank/DDBJ databases">
        <title>Draft genome sequence of Ruminococcus lactaris ATCC 29176.</title>
        <authorList>
            <person name="Sudarsanam P."/>
            <person name="Ley R."/>
            <person name="Guruge J."/>
            <person name="Turnbaugh P.J."/>
            <person name="Mahowald M."/>
            <person name="Liep D."/>
            <person name="Gordon J."/>
        </authorList>
    </citation>
    <scope>NUCLEOTIDE SEQUENCE [LARGE SCALE GENOMIC DNA]</scope>
    <source>
        <strain evidence="2 3">ATCC 29176</strain>
    </source>
</reference>
<dbReference type="Pfam" id="PF05119">
    <property type="entry name" value="Terminase_4"/>
    <property type="match status" value="1"/>
</dbReference>
<keyword evidence="3" id="KW-1185">Reference proteome</keyword>
<evidence type="ECO:0000313" key="2">
    <source>
        <dbReference type="EMBL" id="EDY32069.1"/>
    </source>
</evidence>
<evidence type="ECO:0000313" key="3">
    <source>
        <dbReference type="Proteomes" id="UP000003254"/>
    </source>
</evidence>